<protein>
    <submittedName>
        <fullName evidence="1">Uncharacterized protein</fullName>
    </submittedName>
</protein>
<dbReference type="AlphaFoldDB" id="A0A939HQ73"/>
<keyword evidence="2" id="KW-1185">Reference proteome</keyword>
<comment type="caution">
    <text evidence="1">The sequence shown here is derived from an EMBL/GenBank/DDBJ whole genome shotgun (WGS) entry which is preliminary data.</text>
</comment>
<dbReference type="RefSeq" id="WP_207846945.1">
    <property type="nucleotide sequence ID" value="NZ_JAFVMH010000008.1"/>
</dbReference>
<accession>A0A939HQ73</accession>
<dbReference type="EMBL" id="JAFVMH010000008">
    <property type="protein sequence ID" value="MBO1326279.1"/>
    <property type="molecule type" value="Genomic_DNA"/>
</dbReference>
<dbReference type="Proteomes" id="UP000664073">
    <property type="component" value="Unassembled WGS sequence"/>
</dbReference>
<name>A0A939HQ73_9PROT</name>
<evidence type="ECO:0000313" key="2">
    <source>
        <dbReference type="Proteomes" id="UP000664073"/>
    </source>
</evidence>
<sequence>MLDLISHCRALRGTLKPTAEATVATECACCGLPGASIRVGDDLLCMICVPAFALDTPDIDTMAGVIWMPQMDQGVLSRLVCAAHAALRPQNTAEVQERARNALDSLADLRSASRRRVGTYQPSVLRETALTVPAHSLIKRRDRLSGLRILVLDAWFQTEARDFAALLTLRGNA</sequence>
<proteinExistence type="predicted"/>
<evidence type="ECO:0000313" key="1">
    <source>
        <dbReference type="EMBL" id="MBO1326279.1"/>
    </source>
</evidence>
<organism evidence="1 2">
    <name type="scientific">Acetobacter garciniae</name>
    <dbReference type="NCBI Taxonomy" id="2817435"/>
    <lineage>
        <taxon>Bacteria</taxon>
        <taxon>Pseudomonadati</taxon>
        <taxon>Pseudomonadota</taxon>
        <taxon>Alphaproteobacteria</taxon>
        <taxon>Acetobacterales</taxon>
        <taxon>Acetobacteraceae</taxon>
        <taxon>Acetobacter</taxon>
    </lineage>
</organism>
<reference evidence="1" key="1">
    <citation type="submission" date="2021-03" db="EMBL/GenBank/DDBJ databases">
        <title>The complete genome sequence of Acetobacter sp. TBRC 12339.</title>
        <authorList>
            <person name="Charoenyingcharoen P."/>
            <person name="Yukphan P."/>
        </authorList>
    </citation>
    <scope>NUCLEOTIDE SEQUENCE</scope>
    <source>
        <strain evidence="1">TBRC 12339</strain>
    </source>
</reference>
<gene>
    <name evidence="1" type="ORF">J2D77_14075</name>
</gene>